<dbReference type="InterPro" id="IPR007159">
    <property type="entry name" value="SpoVT-AbrB_dom"/>
</dbReference>
<dbReference type="Pfam" id="PF04014">
    <property type="entry name" value="MazE_antitoxin"/>
    <property type="match status" value="1"/>
</dbReference>
<dbReference type="RefSeq" id="WP_074265496.1">
    <property type="nucleotide sequence ID" value="NZ_FSRM01000001.1"/>
</dbReference>
<dbReference type="AlphaFoldDB" id="A0A1N6HUR3"/>
<dbReference type="GO" id="GO:0003677">
    <property type="term" value="F:DNA binding"/>
    <property type="evidence" value="ECO:0007669"/>
    <property type="project" value="InterPro"/>
</dbReference>
<accession>A0A1N6HUR3</accession>
<dbReference type="SMART" id="SM00966">
    <property type="entry name" value="SpoVT_AbrB"/>
    <property type="match status" value="1"/>
</dbReference>
<evidence type="ECO:0000313" key="2">
    <source>
        <dbReference type="EMBL" id="SIO23554.1"/>
    </source>
</evidence>
<organism evidence="2 3">
    <name type="scientific">Paraburkholderia phenazinium</name>
    <dbReference type="NCBI Taxonomy" id="60549"/>
    <lineage>
        <taxon>Bacteria</taxon>
        <taxon>Pseudomonadati</taxon>
        <taxon>Pseudomonadota</taxon>
        <taxon>Betaproteobacteria</taxon>
        <taxon>Burkholderiales</taxon>
        <taxon>Burkholderiaceae</taxon>
        <taxon>Paraburkholderia</taxon>
    </lineage>
</organism>
<dbReference type="InterPro" id="IPR037914">
    <property type="entry name" value="SpoVT-AbrB_sf"/>
</dbReference>
<reference evidence="2 3" key="1">
    <citation type="submission" date="2016-11" db="EMBL/GenBank/DDBJ databases">
        <authorList>
            <person name="Jaros S."/>
            <person name="Januszkiewicz K."/>
            <person name="Wedrychowicz H."/>
        </authorList>
    </citation>
    <scope>NUCLEOTIDE SEQUENCE [LARGE SCALE GENOMIC DNA]</scope>
    <source>
        <strain evidence="2 3">GAS86</strain>
    </source>
</reference>
<dbReference type="Gene3D" id="2.10.260.10">
    <property type="match status" value="1"/>
</dbReference>
<protein>
    <submittedName>
        <fullName evidence="2">Antitoxin MazE</fullName>
    </submittedName>
</protein>
<dbReference type="EMBL" id="FSRM01000001">
    <property type="protein sequence ID" value="SIO23554.1"/>
    <property type="molecule type" value="Genomic_DNA"/>
</dbReference>
<dbReference type="Proteomes" id="UP000184693">
    <property type="component" value="Unassembled WGS sequence"/>
</dbReference>
<dbReference type="OrthoDB" id="9795766at2"/>
<evidence type="ECO:0000259" key="1">
    <source>
        <dbReference type="SMART" id="SM00966"/>
    </source>
</evidence>
<feature type="domain" description="SpoVT-AbrB" evidence="1">
    <location>
        <begin position="6"/>
        <end position="50"/>
    </location>
</feature>
<gene>
    <name evidence="2" type="ORF">SAMN05444168_3643</name>
</gene>
<name>A0A1N6HUR3_9BURK</name>
<sequence>MNLQVAKWGNSLALRIPADYVRHIGIREGDQVQVNLTVDGGISIHAAKWDRRAFALELEKTRESMPMTESVMEELRRGARY</sequence>
<evidence type="ECO:0000313" key="3">
    <source>
        <dbReference type="Proteomes" id="UP000184693"/>
    </source>
</evidence>
<proteinExistence type="predicted"/>
<dbReference type="SUPFAM" id="SSF89447">
    <property type="entry name" value="AbrB/MazE/MraZ-like"/>
    <property type="match status" value="1"/>
</dbReference>